<dbReference type="EMBL" id="BMAT01000430">
    <property type="protein sequence ID" value="GFR66198.1"/>
    <property type="molecule type" value="Genomic_DNA"/>
</dbReference>
<protein>
    <submittedName>
        <fullName evidence="1">Uncharacterized protein</fullName>
    </submittedName>
</protein>
<reference evidence="1 2" key="1">
    <citation type="journal article" date="2021" name="Elife">
        <title>Chloroplast acquisition without the gene transfer in kleptoplastic sea slugs, Plakobranchus ocellatus.</title>
        <authorList>
            <person name="Maeda T."/>
            <person name="Takahashi S."/>
            <person name="Yoshida T."/>
            <person name="Shimamura S."/>
            <person name="Takaki Y."/>
            <person name="Nagai Y."/>
            <person name="Toyoda A."/>
            <person name="Suzuki Y."/>
            <person name="Arimoto A."/>
            <person name="Ishii H."/>
            <person name="Satoh N."/>
            <person name="Nishiyama T."/>
            <person name="Hasebe M."/>
            <person name="Maruyama T."/>
            <person name="Minagawa J."/>
            <person name="Obokata J."/>
            <person name="Shigenobu S."/>
        </authorList>
    </citation>
    <scope>NUCLEOTIDE SEQUENCE [LARGE SCALE GENOMIC DNA]</scope>
</reference>
<evidence type="ECO:0000313" key="2">
    <source>
        <dbReference type="Proteomes" id="UP000762676"/>
    </source>
</evidence>
<comment type="caution">
    <text evidence="1">The sequence shown here is derived from an EMBL/GenBank/DDBJ whole genome shotgun (WGS) entry which is preliminary data.</text>
</comment>
<gene>
    <name evidence="1" type="ORF">ElyMa_000221900</name>
</gene>
<accession>A0AAV4F0H3</accession>
<keyword evidence="2" id="KW-1185">Reference proteome</keyword>
<proteinExistence type="predicted"/>
<dbReference type="Proteomes" id="UP000762676">
    <property type="component" value="Unassembled WGS sequence"/>
</dbReference>
<sequence length="105" mass="11721">MGAYHKLKIIACSWVPILQVGGLENIKVNCFPKAISRWHGRESNPRPPGCPCSWYWQDGCVPGAERTNLHFQRATDFTVLSYNTPENCRGVVSHSLIEAMPSPPV</sequence>
<organism evidence="1 2">
    <name type="scientific">Elysia marginata</name>
    <dbReference type="NCBI Taxonomy" id="1093978"/>
    <lineage>
        <taxon>Eukaryota</taxon>
        <taxon>Metazoa</taxon>
        <taxon>Spiralia</taxon>
        <taxon>Lophotrochozoa</taxon>
        <taxon>Mollusca</taxon>
        <taxon>Gastropoda</taxon>
        <taxon>Heterobranchia</taxon>
        <taxon>Euthyneura</taxon>
        <taxon>Panpulmonata</taxon>
        <taxon>Sacoglossa</taxon>
        <taxon>Placobranchoidea</taxon>
        <taxon>Plakobranchidae</taxon>
        <taxon>Elysia</taxon>
    </lineage>
</organism>
<name>A0AAV4F0H3_9GAST</name>
<evidence type="ECO:0000313" key="1">
    <source>
        <dbReference type="EMBL" id="GFR66198.1"/>
    </source>
</evidence>
<dbReference type="AlphaFoldDB" id="A0AAV4F0H3"/>